<evidence type="ECO:0000256" key="1">
    <source>
        <dbReference type="SAM" id="MobiDB-lite"/>
    </source>
</evidence>
<protein>
    <submittedName>
        <fullName evidence="2">Uncharacterized protein</fullName>
    </submittedName>
</protein>
<dbReference type="Proteomes" id="UP001642464">
    <property type="component" value="Unassembled WGS sequence"/>
</dbReference>
<comment type="caution">
    <text evidence="2">The sequence shown here is derived from an EMBL/GenBank/DDBJ whole genome shotgun (WGS) entry which is preliminary data.</text>
</comment>
<gene>
    <name evidence="2" type="ORF">SCF082_LOCUS45557</name>
</gene>
<feature type="compositionally biased region" description="Basic residues" evidence="1">
    <location>
        <begin position="860"/>
        <end position="871"/>
    </location>
</feature>
<name>A0ABP0RD80_9DINO</name>
<evidence type="ECO:0000313" key="2">
    <source>
        <dbReference type="EMBL" id="CAK9097087.1"/>
    </source>
</evidence>
<organism evidence="2 3">
    <name type="scientific">Durusdinium trenchii</name>
    <dbReference type="NCBI Taxonomy" id="1381693"/>
    <lineage>
        <taxon>Eukaryota</taxon>
        <taxon>Sar</taxon>
        <taxon>Alveolata</taxon>
        <taxon>Dinophyceae</taxon>
        <taxon>Suessiales</taxon>
        <taxon>Symbiodiniaceae</taxon>
        <taxon>Durusdinium</taxon>
    </lineage>
</organism>
<dbReference type="EMBL" id="CAXAMM010041062">
    <property type="protein sequence ID" value="CAK9097087.1"/>
    <property type="molecule type" value="Genomic_DNA"/>
</dbReference>
<evidence type="ECO:0000313" key="3">
    <source>
        <dbReference type="Proteomes" id="UP001642464"/>
    </source>
</evidence>
<reference evidence="2 3" key="1">
    <citation type="submission" date="2024-02" db="EMBL/GenBank/DDBJ databases">
        <authorList>
            <person name="Chen Y."/>
            <person name="Shah S."/>
            <person name="Dougan E. K."/>
            <person name="Thang M."/>
            <person name="Chan C."/>
        </authorList>
    </citation>
    <scope>NUCLEOTIDE SEQUENCE [LARGE SCALE GENOMIC DNA]</scope>
</reference>
<feature type="region of interest" description="Disordered" evidence="1">
    <location>
        <begin position="1"/>
        <end position="28"/>
    </location>
</feature>
<proteinExistence type="predicted"/>
<feature type="compositionally biased region" description="Basic and acidic residues" evidence="1">
    <location>
        <begin position="1"/>
        <end position="13"/>
    </location>
</feature>
<feature type="region of interest" description="Disordered" evidence="1">
    <location>
        <begin position="847"/>
        <end position="888"/>
    </location>
</feature>
<keyword evidence="3" id="KW-1185">Reference proteome</keyword>
<feature type="region of interest" description="Disordered" evidence="1">
    <location>
        <begin position="786"/>
        <end position="806"/>
    </location>
</feature>
<sequence>MALEVKQEVKLNEAEQPAQPVSPKSTAADSAMLHFEEAVLPEVDSTGIEPFKESVLKALQEVLDRFGSVTNFLQQHHGSPREMQQLANSLHHLCQEGWTEWKVDAAALTACSPELRDAPSIQLPLAAFGFGPMCSVRSVPDNHTVLEIAESILNDGFMSTNQPVMAMQSADILQSANIAGVHPPWTGKLLPFSVGFSKGRTRIHALLAIATIVFDNGIDLKKVHPQLAKSMTCIHVQVLEHASKQQELIYNFKESSRGSLRKPPSIMTWAQSIKQLRDQGAEVDLPMIIKKFNAGTNKSLQLVGAKAVSVRNLLESVPSEALAVVEGHVQKLGWASSCFSDDCLSSKRILPTYVFRHQCGGCWSKLGKMSDEATLLLFRHVIALFESSPPGARRTFTKDELESKAEEAAFIINAGMLAQSEVPFSDDLLKEKWLDPYAAADATLVLEVQCTLGQKDPQFLVRTMSKLKEAMDCHATNRPVGDTGSESVHIANLEADAFELLKKRIEYDLKCLKAYRSKLESHETAEFHAQLTHRKNAYDASVTAAKKLLAANVKVLTTNQLRTVTQDYNNFVDQFCKAYGLRKDAVVQSLVTISFLNWSALCRVNNERHDARDTRPLNYHGRVLSSLSLTEKDWAFKNSSIVRNQRCEAADQLPSAQMIFVEDMQPDAMPCTTDLDGLVSGAKKFEQMGSSAYARMLQACLDGANIPPKGGVIVLDASLSVGDCFDAWMDVKGDWQIPSAYIGLAEDAVVGEWFTRTREQTLAKKHMNGDISIPGCPRVEADLPEEHKHQTPPVPTLNVLQPIGPNKTYPGIPESLTKDKTEWGAHPVFGDEFRAIMDKIIEEYGAPPAADQTSDGKGQGKGRVKQEKKRHGEGDGPANKRLKGVQLGGGGSVKQIPLAEIGSEHVLLETDMVNQKCKGLKLHIKLGQKIYIINASAAPCKLPSGYIVAGFGKGSYKQKMHGETAKDKEVSYAIGPNSLVLQGATLTNVKTMVNTKQQQDPCAQIAYYEISEAANTDDPEMFEMKNTVPLVFVPTGQLKAKTETGEEGTEVLSADQVSAARLLPVAAWEQRSLCSLVWCVRWAPQGLMPVRPVVA</sequence>
<accession>A0ABP0RD80</accession>